<feature type="region of interest" description="Disordered" evidence="1">
    <location>
        <begin position="68"/>
        <end position="90"/>
    </location>
</feature>
<keyword evidence="3" id="KW-1185">Reference proteome</keyword>
<organism evidence="2 3">
    <name type="scientific">Oryza meyeriana var. granulata</name>
    <dbReference type="NCBI Taxonomy" id="110450"/>
    <lineage>
        <taxon>Eukaryota</taxon>
        <taxon>Viridiplantae</taxon>
        <taxon>Streptophyta</taxon>
        <taxon>Embryophyta</taxon>
        <taxon>Tracheophyta</taxon>
        <taxon>Spermatophyta</taxon>
        <taxon>Magnoliopsida</taxon>
        <taxon>Liliopsida</taxon>
        <taxon>Poales</taxon>
        <taxon>Poaceae</taxon>
        <taxon>BOP clade</taxon>
        <taxon>Oryzoideae</taxon>
        <taxon>Oryzeae</taxon>
        <taxon>Oryzinae</taxon>
        <taxon>Oryza</taxon>
        <taxon>Oryza meyeriana</taxon>
    </lineage>
</organism>
<protein>
    <recommendedName>
        <fullName evidence="4">DUF834 domain-containing protein</fullName>
    </recommendedName>
</protein>
<reference evidence="2 3" key="1">
    <citation type="submission" date="2019-11" db="EMBL/GenBank/DDBJ databases">
        <title>Whole genome sequence of Oryza granulata.</title>
        <authorList>
            <person name="Li W."/>
        </authorList>
    </citation>
    <scope>NUCLEOTIDE SEQUENCE [LARGE SCALE GENOMIC DNA]</scope>
    <source>
        <strain evidence="3">cv. Menghai</strain>
        <tissue evidence="2">Leaf</tissue>
    </source>
</reference>
<evidence type="ECO:0000256" key="1">
    <source>
        <dbReference type="SAM" id="MobiDB-lite"/>
    </source>
</evidence>
<evidence type="ECO:0000313" key="2">
    <source>
        <dbReference type="EMBL" id="KAF0933226.1"/>
    </source>
</evidence>
<dbReference type="EMBL" id="SPHZ02000001">
    <property type="protein sequence ID" value="KAF0933226.1"/>
    <property type="molecule type" value="Genomic_DNA"/>
</dbReference>
<dbReference type="AlphaFoldDB" id="A0A6G1F8H8"/>
<evidence type="ECO:0000313" key="3">
    <source>
        <dbReference type="Proteomes" id="UP000479710"/>
    </source>
</evidence>
<sequence length="130" mass="14370">MVVERANGLGKKAERWWSPAVAIQSWAGAVVIQRRPEVSGGSGSLEGGGETCWVPGRWRWRLARRAPDTFGKDEDPGDGRIAEPSGDHSRADEAVALWWVSGKQRRKGRCWCRAGWRGRGGEAGFGWLVR</sequence>
<evidence type="ECO:0008006" key="4">
    <source>
        <dbReference type="Google" id="ProtNLM"/>
    </source>
</evidence>
<proteinExistence type="predicted"/>
<accession>A0A6G1F8H8</accession>
<name>A0A6G1F8H8_9ORYZ</name>
<gene>
    <name evidence="2" type="ORF">E2562_016165</name>
</gene>
<comment type="caution">
    <text evidence="2">The sequence shown here is derived from an EMBL/GenBank/DDBJ whole genome shotgun (WGS) entry which is preliminary data.</text>
</comment>
<dbReference type="Proteomes" id="UP000479710">
    <property type="component" value="Unassembled WGS sequence"/>
</dbReference>